<dbReference type="PATRIC" id="fig|79604.3.peg.1536"/>
<feature type="transmembrane region" description="Helical" evidence="7">
    <location>
        <begin position="123"/>
        <end position="153"/>
    </location>
</feature>
<keyword evidence="4" id="KW-0249">Electron transport</keyword>
<dbReference type="STRING" id="79604.AAY81_07620"/>
<dbReference type="Proteomes" id="UP000182975">
    <property type="component" value="Unassembled WGS sequence"/>
</dbReference>
<evidence type="ECO:0000256" key="2">
    <source>
        <dbReference type="ARBA" id="ARBA00022485"/>
    </source>
</evidence>
<dbReference type="EMBL" id="FOEC01000005">
    <property type="protein sequence ID" value="SEO74952.1"/>
    <property type="molecule type" value="Genomic_DNA"/>
</dbReference>
<sequence length="291" mass="31244">MKMRTKRGLVSLIVFLSVIVGLVIHTGTGTPSALGWRDIAAICPVGALEVLAGAKAFLVHPIVLLVVILIVGFCVGKAFCSWVCPVPHVRSFFRPKSAKKAREEGDAKDAGTRNGTRIDSRHVVLLGTVASSFAFGFPVFCLLCPVGLSFAVTIGIWNLFRFNEASWGLIVFPLVLIAEVVLFRKWCTTFCPISALLSLVASKSRVLRPVVERHTCLHAKGKRCTTCVNICPERVDPHAMSIPECSRCGECVEACPSGAISIPLLAKKAELQAASNIENTEATQEASASEA</sequence>
<evidence type="ECO:0000256" key="5">
    <source>
        <dbReference type="ARBA" id="ARBA00023004"/>
    </source>
</evidence>
<dbReference type="SUPFAM" id="SSF54862">
    <property type="entry name" value="4Fe-4S ferredoxins"/>
    <property type="match status" value="1"/>
</dbReference>
<dbReference type="GO" id="GO:0051539">
    <property type="term" value="F:4 iron, 4 sulfur cluster binding"/>
    <property type="evidence" value="ECO:0007669"/>
    <property type="project" value="UniProtKB-KW"/>
</dbReference>
<proteinExistence type="predicted"/>
<evidence type="ECO:0000256" key="3">
    <source>
        <dbReference type="ARBA" id="ARBA00022723"/>
    </source>
</evidence>
<keyword evidence="2" id="KW-0004">4Fe-4S</keyword>
<keyword evidence="7" id="KW-0472">Membrane</keyword>
<keyword evidence="3" id="KW-0479">Metal-binding</keyword>
<dbReference type="PROSITE" id="PS51379">
    <property type="entry name" value="4FE4S_FER_2"/>
    <property type="match status" value="1"/>
</dbReference>
<dbReference type="InterPro" id="IPR017896">
    <property type="entry name" value="4Fe4S_Fe-S-bd"/>
</dbReference>
<evidence type="ECO:0000259" key="8">
    <source>
        <dbReference type="PROSITE" id="PS51379"/>
    </source>
</evidence>
<dbReference type="OrthoDB" id="3174284at2"/>
<dbReference type="KEGG" id="ddt:AAY81_07620"/>
<dbReference type="PANTHER" id="PTHR30176:SF3">
    <property type="entry name" value="FERREDOXIN-TYPE PROTEIN NAPH"/>
    <property type="match status" value="1"/>
</dbReference>
<protein>
    <submittedName>
        <fullName evidence="9">Ferredoxin-type protein NapH</fullName>
    </submittedName>
</protein>
<evidence type="ECO:0000256" key="7">
    <source>
        <dbReference type="SAM" id="Phobius"/>
    </source>
</evidence>
<dbReference type="PANTHER" id="PTHR30176">
    <property type="entry name" value="FERREDOXIN-TYPE PROTEIN NAPH"/>
    <property type="match status" value="1"/>
</dbReference>
<dbReference type="InterPro" id="IPR017900">
    <property type="entry name" value="4Fe4S_Fe_S_CS"/>
</dbReference>
<gene>
    <name evidence="9" type="ORF">SAMN02910314_01089</name>
</gene>
<name>A0A172RZC2_9ACTN</name>
<feature type="domain" description="4Fe-4S ferredoxin-type" evidence="8">
    <location>
        <begin position="237"/>
        <end position="265"/>
    </location>
</feature>
<evidence type="ECO:0000256" key="4">
    <source>
        <dbReference type="ARBA" id="ARBA00022982"/>
    </source>
</evidence>
<evidence type="ECO:0000256" key="6">
    <source>
        <dbReference type="ARBA" id="ARBA00023014"/>
    </source>
</evidence>
<keyword evidence="10" id="KW-1185">Reference proteome</keyword>
<reference evidence="10" key="1">
    <citation type="submission" date="2016-10" db="EMBL/GenBank/DDBJ databases">
        <authorList>
            <person name="Varghese N."/>
        </authorList>
    </citation>
    <scope>NUCLEOTIDE SEQUENCE [LARGE SCALE GENOMIC DNA]</scope>
    <source>
        <strain evidence="10">DSM 21843</strain>
    </source>
</reference>
<keyword evidence="7" id="KW-1133">Transmembrane helix</keyword>
<dbReference type="InterPro" id="IPR051684">
    <property type="entry name" value="Electron_Trans/Redox"/>
</dbReference>
<dbReference type="RefSeq" id="WP_066663459.1">
    <property type="nucleotide sequence ID" value="NZ_CP011402.1"/>
</dbReference>
<dbReference type="GO" id="GO:0046872">
    <property type="term" value="F:metal ion binding"/>
    <property type="evidence" value="ECO:0007669"/>
    <property type="project" value="UniProtKB-KW"/>
</dbReference>
<feature type="transmembrane region" description="Helical" evidence="7">
    <location>
        <begin position="165"/>
        <end position="183"/>
    </location>
</feature>
<accession>A0A172RZC2</accession>
<evidence type="ECO:0000313" key="10">
    <source>
        <dbReference type="Proteomes" id="UP000182975"/>
    </source>
</evidence>
<dbReference type="PROSITE" id="PS00198">
    <property type="entry name" value="4FE4S_FER_1"/>
    <property type="match status" value="1"/>
</dbReference>
<keyword evidence="5" id="KW-0408">Iron</keyword>
<feature type="transmembrane region" description="Helical" evidence="7">
    <location>
        <begin position="59"/>
        <end position="84"/>
    </location>
</feature>
<dbReference type="GO" id="GO:0005886">
    <property type="term" value="C:plasma membrane"/>
    <property type="evidence" value="ECO:0007669"/>
    <property type="project" value="TreeGrafter"/>
</dbReference>
<keyword evidence="7" id="KW-0812">Transmembrane</keyword>
<organism evidence="9 10">
    <name type="scientific">Denitrobacterium detoxificans</name>
    <dbReference type="NCBI Taxonomy" id="79604"/>
    <lineage>
        <taxon>Bacteria</taxon>
        <taxon>Bacillati</taxon>
        <taxon>Actinomycetota</taxon>
        <taxon>Coriobacteriia</taxon>
        <taxon>Eggerthellales</taxon>
        <taxon>Eggerthellaceae</taxon>
        <taxon>Denitrobacterium</taxon>
    </lineage>
</organism>
<evidence type="ECO:0000313" key="9">
    <source>
        <dbReference type="EMBL" id="SEO74952.1"/>
    </source>
</evidence>
<evidence type="ECO:0000256" key="1">
    <source>
        <dbReference type="ARBA" id="ARBA00022448"/>
    </source>
</evidence>
<keyword evidence="1" id="KW-0813">Transport</keyword>
<dbReference type="Pfam" id="PF00037">
    <property type="entry name" value="Fer4"/>
    <property type="match status" value="1"/>
</dbReference>
<dbReference type="AlphaFoldDB" id="A0A172RZC2"/>
<dbReference type="Gene3D" id="3.30.70.20">
    <property type="match status" value="1"/>
</dbReference>
<keyword evidence="6" id="KW-0411">Iron-sulfur</keyword>